<proteinExistence type="predicted"/>
<evidence type="ECO:0000313" key="2">
    <source>
        <dbReference type="EMBL" id="MFD2419429.1"/>
    </source>
</evidence>
<sequence length="44" mass="4494">MAASAPNTNGTSGVVRPRTNRCVPHQNHATQVTAISSMGHPAAP</sequence>
<comment type="caution">
    <text evidence="2">The sequence shown here is derived from an EMBL/GenBank/DDBJ whole genome shotgun (WGS) entry which is preliminary data.</text>
</comment>
<gene>
    <name evidence="2" type="ORF">ACFSXZ_24170</name>
</gene>
<evidence type="ECO:0000313" key="3">
    <source>
        <dbReference type="Proteomes" id="UP001597417"/>
    </source>
</evidence>
<accession>A0ABW5FZ59</accession>
<feature type="compositionally biased region" description="Polar residues" evidence="1">
    <location>
        <begin position="27"/>
        <end position="36"/>
    </location>
</feature>
<feature type="compositionally biased region" description="Polar residues" evidence="1">
    <location>
        <begin position="1"/>
        <end position="12"/>
    </location>
</feature>
<dbReference type="Proteomes" id="UP001597417">
    <property type="component" value="Unassembled WGS sequence"/>
</dbReference>
<dbReference type="RefSeq" id="WP_378267418.1">
    <property type="nucleotide sequence ID" value="NZ_JBHUKR010000011.1"/>
</dbReference>
<feature type="region of interest" description="Disordered" evidence="1">
    <location>
        <begin position="1"/>
        <end position="44"/>
    </location>
</feature>
<reference evidence="3" key="1">
    <citation type="journal article" date="2019" name="Int. J. Syst. Evol. Microbiol.">
        <title>The Global Catalogue of Microorganisms (GCM) 10K type strain sequencing project: providing services to taxonomists for standard genome sequencing and annotation.</title>
        <authorList>
            <consortium name="The Broad Institute Genomics Platform"/>
            <consortium name="The Broad Institute Genome Sequencing Center for Infectious Disease"/>
            <person name="Wu L."/>
            <person name="Ma J."/>
        </authorList>
    </citation>
    <scope>NUCLEOTIDE SEQUENCE [LARGE SCALE GENOMIC DNA]</scope>
    <source>
        <strain evidence="3">CGMCC 4.7645</strain>
    </source>
</reference>
<keyword evidence="3" id="KW-1185">Reference proteome</keyword>
<protein>
    <submittedName>
        <fullName evidence="2">Uncharacterized protein</fullName>
    </submittedName>
</protein>
<name>A0ABW5FZ59_9PSEU</name>
<dbReference type="EMBL" id="JBHUKR010000011">
    <property type="protein sequence ID" value="MFD2419429.1"/>
    <property type="molecule type" value="Genomic_DNA"/>
</dbReference>
<evidence type="ECO:0000256" key="1">
    <source>
        <dbReference type="SAM" id="MobiDB-lite"/>
    </source>
</evidence>
<organism evidence="2 3">
    <name type="scientific">Amycolatopsis pigmentata</name>
    <dbReference type="NCBI Taxonomy" id="450801"/>
    <lineage>
        <taxon>Bacteria</taxon>
        <taxon>Bacillati</taxon>
        <taxon>Actinomycetota</taxon>
        <taxon>Actinomycetes</taxon>
        <taxon>Pseudonocardiales</taxon>
        <taxon>Pseudonocardiaceae</taxon>
        <taxon>Amycolatopsis</taxon>
    </lineage>
</organism>